<dbReference type="GO" id="GO:0046872">
    <property type="term" value="F:metal ion binding"/>
    <property type="evidence" value="ECO:0007669"/>
    <property type="project" value="UniProtKB-KW"/>
</dbReference>
<feature type="compositionally biased region" description="Low complexity" evidence="7">
    <location>
        <begin position="488"/>
        <end position="507"/>
    </location>
</feature>
<keyword evidence="3" id="KW-0862">Zinc</keyword>
<dbReference type="InterPro" id="IPR020454">
    <property type="entry name" value="DAG/PE-bd"/>
</dbReference>
<evidence type="ECO:0000256" key="5">
    <source>
        <dbReference type="PROSITE-ProRule" id="PRU01077"/>
    </source>
</evidence>
<dbReference type="CDD" id="cd20824">
    <property type="entry name" value="C1_SpBZZ1-like"/>
    <property type="match status" value="1"/>
</dbReference>
<feature type="region of interest" description="Disordered" evidence="7">
    <location>
        <begin position="474"/>
        <end position="515"/>
    </location>
</feature>
<feature type="compositionally biased region" description="Polar residues" evidence="7">
    <location>
        <begin position="581"/>
        <end position="601"/>
    </location>
</feature>
<feature type="compositionally biased region" description="Low complexity" evidence="7">
    <location>
        <begin position="603"/>
        <end position="635"/>
    </location>
</feature>
<evidence type="ECO:0000256" key="1">
    <source>
        <dbReference type="ARBA" id="ARBA00022443"/>
    </source>
</evidence>
<evidence type="ECO:0000313" key="12">
    <source>
        <dbReference type="Proteomes" id="UP000646827"/>
    </source>
</evidence>
<dbReference type="Gene3D" id="2.30.30.40">
    <property type="entry name" value="SH3 Domains"/>
    <property type="match status" value="2"/>
</dbReference>
<dbReference type="PANTHER" id="PTHR15735">
    <property type="entry name" value="FCH AND DOUBLE SH3 DOMAINS PROTEIN"/>
    <property type="match status" value="1"/>
</dbReference>
<dbReference type="PRINTS" id="PR00499">
    <property type="entry name" value="P67PHOX"/>
</dbReference>
<feature type="coiled-coil region" evidence="6">
    <location>
        <begin position="331"/>
        <end position="390"/>
    </location>
</feature>
<dbReference type="Pfam" id="PF00130">
    <property type="entry name" value="C1_1"/>
    <property type="match status" value="1"/>
</dbReference>
<keyword evidence="12" id="KW-1185">Reference proteome</keyword>
<dbReference type="InterPro" id="IPR036028">
    <property type="entry name" value="SH3-like_dom_sf"/>
</dbReference>
<keyword evidence="2" id="KW-0479">Metal-binding</keyword>
<feature type="domain" description="SH3" evidence="8">
    <location>
        <begin position="643"/>
        <end position="698"/>
    </location>
</feature>
<dbReference type="GO" id="GO:0030833">
    <property type="term" value="P:regulation of actin filament polymerization"/>
    <property type="evidence" value="ECO:0007669"/>
    <property type="project" value="TreeGrafter"/>
</dbReference>
<name>A0A8H7RSX1_9FUNG</name>
<dbReference type="InterPro" id="IPR001060">
    <property type="entry name" value="FCH_dom"/>
</dbReference>
<dbReference type="InterPro" id="IPR031160">
    <property type="entry name" value="F_BAR_dom"/>
</dbReference>
<dbReference type="PANTHER" id="PTHR15735:SF21">
    <property type="entry name" value="PROTEIN NERVOUS WRECK"/>
    <property type="match status" value="1"/>
</dbReference>
<dbReference type="GO" id="GO:0030036">
    <property type="term" value="P:actin cytoskeleton organization"/>
    <property type="evidence" value="ECO:0007669"/>
    <property type="project" value="UniProtKB-ARBA"/>
</dbReference>
<evidence type="ECO:0000259" key="10">
    <source>
        <dbReference type="PROSITE" id="PS51741"/>
    </source>
</evidence>
<dbReference type="Gene3D" id="3.30.60.20">
    <property type="match status" value="1"/>
</dbReference>
<dbReference type="OrthoDB" id="8783038at2759"/>
<evidence type="ECO:0000259" key="8">
    <source>
        <dbReference type="PROSITE" id="PS50002"/>
    </source>
</evidence>
<dbReference type="Gene3D" id="1.20.1270.60">
    <property type="entry name" value="Arfaptin homology (AH) domain/BAR domain"/>
    <property type="match status" value="1"/>
</dbReference>
<dbReference type="Proteomes" id="UP000646827">
    <property type="component" value="Unassembled WGS sequence"/>
</dbReference>
<feature type="domain" description="F-BAR" evidence="10">
    <location>
        <begin position="1"/>
        <end position="266"/>
    </location>
</feature>
<dbReference type="PROSITE" id="PS50081">
    <property type="entry name" value="ZF_DAG_PE_2"/>
    <property type="match status" value="1"/>
</dbReference>
<dbReference type="PROSITE" id="PS51741">
    <property type="entry name" value="F_BAR"/>
    <property type="match status" value="1"/>
</dbReference>
<dbReference type="FunFam" id="2.30.30.40:FF:000072">
    <property type="entry name" value="Unconventional Myosin IB"/>
    <property type="match status" value="1"/>
</dbReference>
<comment type="caution">
    <text evidence="11">The sequence shown here is derived from an EMBL/GenBank/DDBJ whole genome shotgun (WGS) entry which is preliminary data.</text>
</comment>
<feature type="domain" description="SH3" evidence="8">
    <location>
        <begin position="522"/>
        <end position="584"/>
    </location>
</feature>
<reference evidence="11 12" key="1">
    <citation type="submission" date="2020-12" db="EMBL/GenBank/DDBJ databases">
        <title>Metabolic potential, ecology and presence of endohyphal bacteria is reflected in genomic diversity of Mucoromycotina.</title>
        <authorList>
            <person name="Muszewska A."/>
            <person name="Okrasinska A."/>
            <person name="Steczkiewicz K."/>
            <person name="Drgas O."/>
            <person name="Orlowska M."/>
            <person name="Perlinska-Lenart U."/>
            <person name="Aleksandrzak-Piekarczyk T."/>
            <person name="Szatraj K."/>
            <person name="Zielenkiewicz U."/>
            <person name="Pilsyk S."/>
            <person name="Malc E."/>
            <person name="Mieczkowski P."/>
            <person name="Kruszewska J.S."/>
            <person name="Biernat P."/>
            <person name="Pawlowska J."/>
        </authorList>
    </citation>
    <scope>NUCLEOTIDE SEQUENCE [LARGE SCALE GENOMIC DNA]</scope>
    <source>
        <strain evidence="11 12">CBS 142.35</strain>
    </source>
</reference>
<dbReference type="SUPFAM" id="SSF50044">
    <property type="entry name" value="SH3-domain"/>
    <property type="match status" value="2"/>
</dbReference>
<evidence type="ECO:0000259" key="9">
    <source>
        <dbReference type="PROSITE" id="PS50081"/>
    </source>
</evidence>
<dbReference type="AlphaFoldDB" id="A0A8H7RSX1"/>
<dbReference type="SUPFAM" id="SSF57889">
    <property type="entry name" value="Cysteine-rich domain"/>
    <property type="match status" value="1"/>
</dbReference>
<dbReference type="SMART" id="SM00055">
    <property type="entry name" value="FCH"/>
    <property type="match status" value="1"/>
</dbReference>
<evidence type="ECO:0000256" key="6">
    <source>
        <dbReference type="SAM" id="Coils"/>
    </source>
</evidence>
<keyword evidence="1 4" id="KW-0728">SH3 domain</keyword>
<evidence type="ECO:0000256" key="7">
    <source>
        <dbReference type="SAM" id="MobiDB-lite"/>
    </source>
</evidence>
<dbReference type="InterPro" id="IPR001452">
    <property type="entry name" value="SH3_domain"/>
</dbReference>
<gene>
    <name evidence="11" type="ORF">INT45_003593</name>
</gene>
<proteinExistence type="predicted"/>
<dbReference type="SMART" id="SM00109">
    <property type="entry name" value="C1"/>
    <property type="match status" value="1"/>
</dbReference>
<protein>
    <submittedName>
        <fullName evidence="11">Uncharacterized protein</fullName>
    </submittedName>
</protein>
<evidence type="ECO:0000313" key="11">
    <source>
        <dbReference type="EMBL" id="KAG2217169.1"/>
    </source>
</evidence>
<dbReference type="InterPro" id="IPR027267">
    <property type="entry name" value="AH/BAR_dom_sf"/>
</dbReference>
<feature type="domain" description="Phorbol-ester/DAG-type" evidence="9">
    <location>
        <begin position="407"/>
        <end position="466"/>
    </location>
</feature>
<keyword evidence="5 6" id="KW-0175">Coiled coil</keyword>
<dbReference type="InterPro" id="IPR046349">
    <property type="entry name" value="C1-like_sf"/>
</dbReference>
<dbReference type="SUPFAM" id="SSF103657">
    <property type="entry name" value="BAR/IMD domain-like"/>
    <property type="match status" value="1"/>
</dbReference>
<evidence type="ECO:0000256" key="4">
    <source>
        <dbReference type="PROSITE-ProRule" id="PRU00192"/>
    </source>
</evidence>
<dbReference type="PRINTS" id="PR00008">
    <property type="entry name" value="DAGPEDOMAIN"/>
</dbReference>
<evidence type="ECO:0000256" key="2">
    <source>
        <dbReference type="ARBA" id="ARBA00022723"/>
    </source>
</evidence>
<organism evidence="11 12">
    <name type="scientific">Circinella minor</name>
    <dbReference type="NCBI Taxonomy" id="1195481"/>
    <lineage>
        <taxon>Eukaryota</taxon>
        <taxon>Fungi</taxon>
        <taxon>Fungi incertae sedis</taxon>
        <taxon>Mucoromycota</taxon>
        <taxon>Mucoromycotina</taxon>
        <taxon>Mucoromycetes</taxon>
        <taxon>Mucorales</taxon>
        <taxon>Lichtheimiaceae</taxon>
        <taxon>Circinella</taxon>
    </lineage>
</organism>
<dbReference type="Pfam" id="PF00611">
    <property type="entry name" value="FCH"/>
    <property type="match status" value="1"/>
</dbReference>
<dbReference type="EMBL" id="JAEPRB010000320">
    <property type="protein sequence ID" value="KAG2217169.1"/>
    <property type="molecule type" value="Genomic_DNA"/>
</dbReference>
<dbReference type="Pfam" id="PF00018">
    <property type="entry name" value="SH3_1"/>
    <property type="match status" value="1"/>
</dbReference>
<dbReference type="SMART" id="SM00326">
    <property type="entry name" value="SH3"/>
    <property type="match status" value="2"/>
</dbReference>
<dbReference type="PROSITE" id="PS50002">
    <property type="entry name" value="SH3"/>
    <property type="match status" value="2"/>
</dbReference>
<dbReference type="Pfam" id="PF14604">
    <property type="entry name" value="SH3_9"/>
    <property type="match status" value="1"/>
</dbReference>
<dbReference type="GO" id="GO:0030864">
    <property type="term" value="C:cortical actin cytoskeleton"/>
    <property type="evidence" value="ECO:0007669"/>
    <property type="project" value="UniProtKB-ARBA"/>
</dbReference>
<evidence type="ECO:0000256" key="3">
    <source>
        <dbReference type="ARBA" id="ARBA00022833"/>
    </source>
</evidence>
<dbReference type="InterPro" id="IPR002219">
    <property type="entry name" value="PKC_DAG/PE"/>
</dbReference>
<feature type="region of interest" description="Disordered" evidence="7">
    <location>
        <begin position="581"/>
        <end position="644"/>
    </location>
</feature>
<dbReference type="CDD" id="cd00174">
    <property type="entry name" value="SH3"/>
    <property type="match status" value="1"/>
</dbReference>
<dbReference type="PRINTS" id="PR00452">
    <property type="entry name" value="SH3DOMAIN"/>
</dbReference>
<sequence length="698" mass="77393">MSFGTDLKCQIPAIVDYISDGIQQLQQFRNFVRDRSQIEKDYAQKLENLAKKYSPSSKNAEVNMNEDADWTSADSSTANAAWFSIVDQTHRISKCHYQLVDELNIDIIEVLKSTAARKEDARKKHVAFYQKLKAERDKTYAEKDKAKTAYHDACVEIQNVRNKIAKGTGDQDKYQRQLENVILECNNKKNSYLLLLSTATAEKEKYFEEDLPILADQLQDLDTTRVLAQQKIYRDYIAKMSGTIAQVKKHYTDALTTVDQMDPTADESMFQASLDPAEQREQGEHATFAFMPWNGGSNAADMAVDTVDTLVIDEPSVIFLNNKLIKDRRQLDKLGDELSQNSAKMKELETIVNRIDDRTSAEYDIAREQLAETTRNIAMLSTQKARAKSEVDLIIRNIGDSGLSAQTHSFKASSFTIPTTCDYCNNTIWGLSKQGLTCKVYTVYILYLACGLNCHAKCEMKVAPNCSKVKGKIDRYHPSPAPQPSPSATPRSSIATKPSSLPTSPTAAAPPTPKGATMIPVASALQVHALYDYSSQSADELSITEGEELKIIGSEDDGENGWLKVARGNDVGYVPANYITFDQSSPPASQKSNNSNDTFVTGSPPLIQQQQQQPTQPQQIPIQQTAPASPPLDTQSPPPSPSNTCDIVTAIYNFDAVNADELTLREGDKIIVIRKDDSGWWEGTVNGQSGVFPANYVQ</sequence>
<accession>A0A8H7RSX1</accession>